<evidence type="ECO:0000256" key="8">
    <source>
        <dbReference type="RuleBase" id="RU364072"/>
    </source>
</evidence>
<dbReference type="PROSITE" id="PS00188">
    <property type="entry name" value="BIOTIN"/>
    <property type="match status" value="1"/>
</dbReference>
<protein>
    <recommendedName>
        <fullName evidence="2 8">Biotin carboxyl carrier protein of acetyl-CoA carboxylase</fullName>
    </recommendedName>
</protein>
<dbReference type="InterPro" id="IPR011053">
    <property type="entry name" value="Single_hybrid_motif"/>
</dbReference>
<dbReference type="CDD" id="cd06850">
    <property type="entry name" value="biotinyl_domain"/>
    <property type="match status" value="1"/>
</dbReference>
<dbReference type="SUPFAM" id="SSF51230">
    <property type="entry name" value="Single hybrid motif"/>
    <property type="match status" value="1"/>
</dbReference>
<gene>
    <name evidence="10" type="primary">accB</name>
    <name evidence="10" type="ORF">IAD32_01790</name>
</gene>
<evidence type="ECO:0000256" key="4">
    <source>
        <dbReference type="ARBA" id="ARBA00022832"/>
    </source>
</evidence>
<sequence length="151" mass="16321">MYELEQLKDLLNTIDKTGISCFEIRDEKGQRLLIKKETAAPATVIREVQPAQNAAAQASQQAEAPKVEVQKDDGVQSVTAPMVGVFYAAPSPDAPPYVSVGSVVKKGDVICIIEAMKLMNEITATQSGTIKEICVQNGDIVEFGQPLFKIL</sequence>
<dbReference type="InterPro" id="IPR050709">
    <property type="entry name" value="Biotin_Carboxyl_Carrier/Decarb"/>
</dbReference>
<keyword evidence="6 8" id="KW-0275">Fatty acid biosynthesis</keyword>
<keyword evidence="3 8" id="KW-0444">Lipid biosynthesis</keyword>
<proteinExistence type="predicted"/>
<evidence type="ECO:0000256" key="1">
    <source>
        <dbReference type="ARBA" id="ARBA00005194"/>
    </source>
</evidence>
<dbReference type="NCBIfam" id="TIGR00531">
    <property type="entry name" value="BCCP"/>
    <property type="match status" value="1"/>
</dbReference>
<evidence type="ECO:0000256" key="2">
    <source>
        <dbReference type="ARBA" id="ARBA00017562"/>
    </source>
</evidence>
<feature type="domain" description="Lipoyl-binding" evidence="9">
    <location>
        <begin position="75"/>
        <end position="151"/>
    </location>
</feature>
<evidence type="ECO:0000256" key="7">
    <source>
        <dbReference type="ARBA" id="ARBA00023267"/>
    </source>
</evidence>
<dbReference type="PRINTS" id="PR01071">
    <property type="entry name" value="ACOABIOTINCC"/>
</dbReference>
<evidence type="ECO:0000313" key="10">
    <source>
        <dbReference type="EMBL" id="HIQ80001.1"/>
    </source>
</evidence>
<dbReference type="Pfam" id="PF00364">
    <property type="entry name" value="Biotin_lipoyl"/>
    <property type="match status" value="1"/>
</dbReference>
<reference evidence="10" key="2">
    <citation type="journal article" date="2021" name="PeerJ">
        <title>Extensive microbial diversity within the chicken gut microbiome revealed by metagenomics and culture.</title>
        <authorList>
            <person name="Gilroy R."/>
            <person name="Ravi A."/>
            <person name="Getino M."/>
            <person name="Pursley I."/>
            <person name="Horton D.L."/>
            <person name="Alikhan N.F."/>
            <person name="Baker D."/>
            <person name="Gharbi K."/>
            <person name="Hall N."/>
            <person name="Watson M."/>
            <person name="Adriaenssens E.M."/>
            <person name="Foster-Nyarko E."/>
            <person name="Jarju S."/>
            <person name="Secka A."/>
            <person name="Antonio M."/>
            <person name="Oren A."/>
            <person name="Chaudhuri R.R."/>
            <person name="La Ragione R."/>
            <person name="Hildebrand F."/>
            <person name="Pallen M.J."/>
        </authorList>
    </citation>
    <scope>NUCLEOTIDE SEQUENCE</scope>
    <source>
        <strain evidence="10">ChiSjej1B19-3389</strain>
    </source>
</reference>
<comment type="function">
    <text evidence="8">This protein is a component of the acetyl coenzyme A carboxylase complex; first, biotin carboxylase catalyzes the carboxylation of the carrier protein and then the transcarboxylase transfers the carboxyl group to form malonyl-CoA.</text>
</comment>
<dbReference type="InterPro" id="IPR000089">
    <property type="entry name" value="Biotin_lipoyl"/>
</dbReference>
<keyword evidence="4 8" id="KW-0276">Fatty acid metabolism</keyword>
<comment type="caution">
    <text evidence="10">The sequence shown here is derived from an EMBL/GenBank/DDBJ whole genome shotgun (WGS) entry which is preliminary data.</text>
</comment>
<accession>A0A9D1CTS5</accession>
<comment type="pathway">
    <text evidence="1 8">Lipid metabolism; fatty acid biosynthesis.</text>
</comment>
<keyword evidence="7 8" id="KW-0092">Biotin</keyword>
<dbReference type="PANTHER" id="PTHR45266:SF3">
    <property type="entry name" value="OXALOACETATE DECARBOXYLASE ALPHA CHAIN"/>
    <property type="match status" value="1"/>
</dbReference>
<organism evidence="10 11">
    <name type="scientific">Candidatus Scatavimonas merdigallinarum</name>
    <dbReference type="NCBI Taxonomy" id="2840914"/>
    <lineage>
        <taxon>Bacteria</taxon>
        <taxon>Bacillati</taxon>
        <taxon>Bacillota</taxon>
        <taxon>Clostridia</taxon>
        <taxon>Eubacteriales</taxon>
        <taxon>Oscillospiraceae</taxon>
        <taxon>Oscillospiraceae incertae sedis</taxon>
        <taxon>Candidatus Scatavimonas</taxon>
    </lineage>
</organism>
<name>A0A9D1CTS5_9FIRM</name>
<dbReference type="FunFam" id="2.40.50.100:FF:000003">
    <property type="entry name" value="Acetyl-CoA carboxylase biotin carboxyl carrier protein"/>
    <property type="match status" value="1"/>
</dbReference>
<evidence type="ECO:0000256" key="5">
    <source>
        <dbReference type="ARBA" id="ARBA00023098"/>
    </source>
</evidence>
<dbReference type="PROSITE" id="PS50968">
    <property type="entry name" value="BIOTINYL_LIPOYL"/>
    <property type="match status" value="1"/>
</dbReference>
<evidence type="ECO:0000313" key="11">
    <source>
        <dbReference type="Proteomes" id="UP000886787"/>
    </source>
</evidence>
<dbReference type="GO" id="GO:0003989">
    <property type="term" value="F:acetyl-CoA carboxylase activity"/>
    <property type="evidence" value="ECO:0007669"/>
    <property type="project" value="InterPro"/>
</dbReference>
<dbReference type="InterPro" id="IPR001249">
    <property type="entry name" value="AcCoA_biotinCC"/>
</dbReference>
<evidence type="ECO:0000259" key="9">
    <source>
        <dbReference type="PROSITE" id="PS50968"/>
    </source>
</evidence>
<evidence type="ECO:0000256" key="3">
    <source>
        <dbReference type="ARBA" id="ARBA00022516"/>
    </source>
</evidence>
<dbReference type="PANTHER" id="PTHR45266">
    <property type="entry name" value="OXALOACETATE DECARBOXYLASE ALPHA CHAIN"/>
    <property type="match status" value="1"/>
</dbReference>
<reference evidence="10" key="1">
    <citation type="submission" date="2020-10" db="EMBL/GenBank/DDBJ databases">
        <authorList>
            <person name="Gilroy R."/>
        </authorList>
    </citation>
    <scope>NUCLEOTIDE SEQUENCE</scope>
    <source>
        <strain evidence="10">ChiSjej1B19-3389</strain>
    </source>
</reference>
<dbReference type="InterPro" id="IPR001882">
    <property type="entry name" value="Biotin_BS"/>
</dbReference>
<keyword evidence="5 8" id="KW-0443">Lipid metabolism</keyword>
<evidence type="ECO:0000256" key="6">
    <source>
        <dbReference type="ARBA" id="ARBA00023160"/>
    </source>
</evidence>
<dbReference type="EMBL" id="DVFW01000013">
    <property type="protein sequence ID" value="HIQ80001.1"/>
    <property type="molecule type" value="Genomic_DNA"/>
</dbReference>
<dbReference type="GO" id="GO:0006633">
    <property type="term" value="P:fatty acid biosynthetic process"/>
    <property type="evidence" value="ECO:0007669"/>
    <property type="project" value="UniProtKB-KW"/>
</dbReference>
<dbReference type="AlphaFoldDB" id="A0A9D1CTS5"/>
<dbReference type="GO" id="GO:0009317">
    <property type="term" value="C:acetyl-CoA carboxylase complex"/>
    <property type="evidence" value="ECO:0007669"/>
    <property type="project" value="InterPro"/>
</dbReference>
<dbReference type="Proteomes" id="UP000886787">
    <property type="component" value="Unassembled WGS sequence"/>
</dbReference>
<dbReference type="Gene3D" id="2.40.50.100">
    <property type="match status" value="1"/>
</dbReference>